<dbReference type="EMBL" id="JAQQBR010000004">
    <property type="protein sequence ID" value="KAK0179040.1"/>
    <property type="molecule type" value="Genomic_DNA"/>
</dbReference>
<evidence type="ECO:0000256" key="21">
    <source>
        <dbReference type="SAM" id="Phobius"/>
    </source>
</evidence>
<evidence type="ECO:0000256" key="17">
    <source>
        <dbReference type="ARBA" id="ARBA00023242"/>
    </source>
</evidence>
<evidence type="ECO:0000256" key="9">
    <source>
        <dbReference type="ARBA" id="ARBA00022741"/>
    </source>
</evidence>
<dbReference type="Pfam" id="PF00179">
    <property type="entry name" value="UQ_con"/>
    <property type="match status" value="1"/>
</dbReference>
<dbReference type="InterPro" id="IPR038354">
    <property type="entry name" value="VKOR_sf"/>
</dbReference>
<evidence type="ECO:0000256" key="15">
    <source>
        <dbReference type="ARBA" id="ARBA00023136"/>
    </source>
</evidence>
<keyword evidence="18" id="KW-0676">Redox-active center</keyword>
<proteinExistence type="inferred from homology"/>
<comment type="caution">
    <text evidence="23">The sequence shown here is derived from an EMBL/GenBank/DDBJ whole genome shotgun (WGS) entry which is preliminary data.</text>
</comment>
<evidence type="ECO:0000256" key="7">
    <source>
        <dbReference type="ARBA" id="ARBA00022692"/>
    </source>
</evidence>
<name>A0AA39G036_MICHY</name>
<evidence type="ECO:0000313" key="24">
    <source>
        <dbReference type="Proteomes" id="UP001168972"/>
    </source>
</evidence>
<evidence type="ECO:0000256" key="3">
    <source>
        <dbReference type="ARBA" id="ARBA00004718"/>
    </source>
</evidence>
<dbReference type="GO" id="GO:0005789">
    <property type="term" value="C:endoplasmic reticulum membrane"/>
    <property type="evidence" value="ECO:0007669"/>
    <property type="project" value="UniProtKB-SubCell"/>
</dbReference>
<comment type="pathway">
    <text evidence="3">Protein modification; protein sumoylation.</text>
</comment>
<dbReference type="PROSITE" id="PS50127">
    <property type="entry name" value="UBC_2"/>
    <property type="match status" value="1"/>
</dbReference>
<keyword evidence="6" id="KW-0808">Transferase</keyword>
<keyword evidence="13 21" id="KW-1133">Transmembrane helix</keyword>
<feature type="transmembrane region" description="Helical" evidence="21">
    <location>
        <begin position="165"/>
        <end position="181"/>
    </location>
</feature>
<reference evidence="23" key="2">
    <citation type="submission" date="2023-03" db="EMBL/GenBank/DDBJ databases">
        <authorList>
            <person name="Inwood S.N."/>
            <person name="Skelly J.G."/>
            <person name="Guhlin J."/>
            <person name="Harrop T.W.R."/>
            <person name="Goldson S.G."/>
            <person name="Dearden P.K."/>
        </authorList>
    </citation>
    <scope>NUCLEOTIDE SEQUENCE</scope>
    <source>
        <strain evidence="23">Lincoln</strain>
        <tissue evidence="23">Whole body</tissue>
    </source>
</reference>
<keyword evidence="14" id="KW-0560">Oxidoreductase</keyword>
<keyword evidence="12 20" id="KW-0067">ATP-binding</keyword>
<keyword evidence="16" id="KW-1015">Disulfide bond</keyword>
<comment type="subcellular location">
    <subcellularLocation>
        <location evidence="2">Endoplasmic reticulum membrane</location>
        <topology evidence="2">Multi-pass membrane protein</topology>
    </subcellularLocation>
    <subcellularLocation>
        <location evidence="1">Nucleus</location>
    </subcellularLocation>
</comment>
<feature type="transmembrane region" description="Helical" evidence="21">
    <location>
        <begin position="214"/>
        <end position="233"/>
    </location>
</feature>
<evidence type="ECO:0000256" key="20">
    <source>
        <dbReference type="RuleBase" id="RU362109"/>
    </source>
</evidence>
<dbReference type="SUPFAM" id="SSF54495">
    <property type="entry name" value="UBC-like"/>
    <property type="match status" value="1"/>
</dbReference>
<evidence type="ECO:0000256" key="16">
    <source>
        <dbReference type="ARBA" id="ARBA00023157"/>
    </source>
</evidence>
<evidence type="ECO:0000313" key="23">
    <source>
        <dbReference type="EMBL" id="KAK0179040.1"/>
    </source>
</evidence>
<dbReference type="CDD" id="cd12917">
    <property type="entry name" value="VKOR_euk"/>
    <property type="match status" value="1"/>
</dbReference>
<feature type="domain" description="UBC core" evidence="22">
    <location>
        <begin position="4"/>
        <end position="160"/>
    </location>
</feature>
<dbReference type="PANTHER" id="PTHR24067">
    <property type="entry name" value="UBIQUITIN-CONJUGATING ENZYME E2"/>
    <property type="match status" value="1"/>
</dbReference>
<protein>
    <recommendedName>
        <fullName evidence="5">vitamin-K-epoxide reductase (warfarin-sensitive)</fullName>
        <ecNumber evidence="5">1.17.4.4</ecNumber>
    </recommendedName>
</protein>
<dbReference type="FunFam" id="3.10.110.10:FF:000013">
    <property type="entry name" value="SUMO-conjugating enzyme UBC9"/>
    <property type="match status" value="1"/>
</dbReference>
<evidence type="ECO:0000256" key="6">
    <source>
        <dbReference type="ARBA" id="ARBA00022679"/>
    </source>
</evidence>
<gene>
    <name evidence="23" type="ORF">PV327_007866</name>
</gene>
<dbReference type="GO" id="GO:0005634">
    <property type="term" value="C:nucleus"/>
    <property type="evidence" value="ECO:0007669"/>
    <property type="project" value="UniProtKB-SubCell"/>
</dbReference>
<evidence type="ECO:0000256" key="8">
    <source>
        <dbReference type="ARBA" id="ARBA00022719"/>
    </source>
</evidence>
<dbReference type="SMART" id="SM00212">
    <property type="entry name" value="UBCc"/>
    <property type="match status" value="1"/>
</dbReference>
<evidence type="ECO:0000256" key="14">
    <source>
        <dbReference type="ARBA" id="ARBA00023002"/>
    </source>
</evidence>
<comment type="similarity">
    <text evidence="4">Belongs to the VKOR family.</text>
</comment>
<dbReference type="GO" id="GO:0047057">
    <property type="term" value="F:vitamin-K-epoxide reductase (warfarin-sensitive) activity"/>
    <property type="evidence" value="ECO:0007669"/>
    <property type="project" value="UniProtKB-EC"/>
</dbReference>
<sequence>MSGIASARLAEERKAWRKDHPFGFVARPTKNQDGSLNLMSWECAIPGKRSTPWEGGLYKLRMIFKDDYPSSPPKCKFEPPLFHPNVYPSGTVCLSLLDEEKDWRPAITIKQILLGIQDLLNEPNVKDPAQAEAYTIYCCTKAFMSEYGKGFGLIEKNSIFYQPNSVYGIGYYGIVIITSIFNDYGHAVALMTLAIVSNIGSIYLAWILYLLNDFCVVCISTYVVNGIILMFSYEKLQLLTQPRNVTSQPITKKKLH</sequence>
<dbReference type="GO" id="GO:0042373">
    <property type="term" value="P:vitamin K metabolic process"/>
    <property type="evidence" value="ECO:0007669"/>
    <property type="project" value="InterPro"/>
</dbReference>
<evidence type="ECO:0000256" key="13">
    <source>
        <dbReference type="ARBA" id="ARBA00022989"/>
    </source>
</evidence>
<dbReference type="InterPro" id="IPR050113">
    <property type="entry name" value="Ub_conjugating_enzyme"/>
</dbReference>
<evidence type="ECO:0000256" key="11">
    <source>
        <dbReference type="ARBA" id="ARBA00022824"/>
    </source>
</evidence>
<dbReference type="AlphaFoldDB" id="A0AA39G036"/>
<evidence type="ECO:0000256" key="18">
    <source>
        <dbReference type="ARBA" id="ARBA00023284"/>
    </source>
</evidence>
<evidence type="ECO:0000256" key="19">
    <source>
        <dbReference type="PROSITE-ProRule" id="PRU10133"/>
    </source>
</evidence>
<keyword evidence="10 20" id="KW-0833">Ubl conjugation pathway</keyword>
<dbReference type="Proteomes" id="UP001168972">
    <property type="component" value="Unassembled WGS sequence"/>
</dbReference>
<reference evidence="23" key="1">
    <citation type="journal article" date="2023" name="bioRxiv">
        <title>Scaffold-level genome assemblies of two parasitoid biocontrol wasps reveal the parthenogenesis mechanism and an associated novel virus.</title>
        <authorList>
            <person name="Inwood S."/>
            <person name="Skelly J."/>
            <person name="Guhlin J."/>
            <person name="Harrop T."/>
            <person name="Goldson S."/>
            <person name="Dearden P."/>
        </authorList>
    </citation>
    <scope>NUCLEOTIDE SEQUENCE</scope>
    <source>
        <strain evidence="23">Lincoln</strain>
        <tissue evidence="23">Whole body</tissue>
    </source>
</reference>
<dbReference type="Gene3D" id="1.20.1440.130">
    <property type="entry name" value="VKOR domain"/>
    <property type="match status" value="1"/>
</dbReference>
<keyword evidence="17" id="KW-0539">Nucleus</keyword>
<dbReference type="PROSITE" id="PS00183">
    <property type="entry name" value="UBC_1"/>
    <property type="match status" value="1"/>
</dbReference>
<evidence type="ECO:0000256" key="2">
    <source>
        <dbReference type="ARBA" id="ARBA00004477"/>
    </source>
</evidence>
<comment type="similarity">
    <text evidence="20">Belongs to the ubiquitin-conjugating enzyme family.</text>
</comment>
<dbReference type="GO" id="GO:0005524">
    <property type="term" value="F:ATP binding"/>
    <property type="evidence" value="ECO:0007669"/>
    <property type="project" value="UniProtKB-UniRule"/>
</dbReference>
<keyword evidence="9 20" id="KW-0547">Nucleotide-binding</keyword>
<evidence type="ECO:0000259" key="22">
    <source>
        <dbReference type="PROSITE" id="PS50127"/>
    </source>
</evidence>
<evidence type="ECO:0000256" key="1">
    <source>
        <dbReference type="ARBA" id="ARBA00004123"/>
    </source>
</evidence>
<dbReference type="EC" id="1.17.4.4" evidence="5"/>
<keyword evidence="11" id="KW-0256">Endoplasmic reticulum</keyword>
<dbReference type="GO" id="GO:0048038">
    <property type="term" value="F:quinone binding"/>
    <property type="evidence" value="ECO:0007669"/>
    <property type="project" value="UniProtKB-KW"/>
</dbReference>
<keyword evidence="8" id="KW-0874">Quinone</keyword>
<dbReference type="InterPro" id="IPR012932">
    <property type="entry name" value="VKOR"/>
</dbReference>
<evidence type="ECO:0000256" key="12">
    <source>
        <dbReference type="ARBA" id="ARBA00022840"/>
    </source>
</evidence>
<dbReference type="SMART" id="SM00756">
    <property type="entry name" value="VKc"/>
    <property type="match status" value="1"/>
</dbReference>
<feature type="transmembrane region" description="Helical" evidence="21">
    <location>
        <begin position="188"/>
        <end position="208"/>
    </location>
</feature>
<keyword evidence="15 21" id="KW-0472">Membrane</keyword>
<accession>A0AA39G036</accession>
<dbReference type="InterPro" id="IPR042406">
    <property type="entry name" value="VKORC1/VKORC1L1"/>
</dbReference>
<dbReference type="InterPro" id="IPR023313">
    <property type="entry name" value="UBQ-conjugating_AS"/>
</dbReference>
<organism evidence="23 24">
    <name type="scientific">Microctonus hyperodae</name>
    <name type="common">Parasitoid wasp</name>
    <dbReference type="NCBI Taxonomy" id="165561"/>
    <lineage>
        <taxon>Eukaryota</taxon>
        <taxon>Metazoa</taxon>
        <taxon>Ecdysozoa</taxon>
        <taxon>Arthropoda</taxon>
        <taxon>Hexapoda</taxon>
        <taxon>Insecta</taxon>
        <taxon>Pterygota</taxon>
        <taxon>Neoptera</taxon>
        <taxon>Endopterygota</taxon>
        <taxon>Hymenoptera</taxon>
        <taxon>Apocrita</taxon>
        <taxon>Ichneumonoidea</taxon>
        <taxon>Braconidae</taxon>
        <taxon>Euphorinae</taxon>
        <taxon>Microctonus</taxon>
    </lineage>
</organism>
<dbReference type="CDD" id="cd23798">
    <property type="entry name" value="UBCc_UBE2I"/>
    <property type="match status" value="1"/>
</dbReference>
<dbReference type="GO" id="GO:0016740">
    <property type="term" value="F:transferase activity"/>
    <property type="evidence" value="ECO:0007669"/>
    <property type="project" value="UniProtKB-KW"/>
</dbReference>
<dbReference type="InterPro" id="IPR000608">
    <property type="entry name" value="UBC"/>
</dbReference>
<evidence type="ECO:0000256" key="4">
    <source>
        <dbReference type="ARBA" id="ARBA00006214"/>
    </source>
</evidence>
<keyword evidence="7 21" id="KW-0812">Transmembrane</keyword>
<feature type="active site" description="Glycyl thioester intermediate" evidence="19">
    <location>
        <position position="93"/>
    </location>
</feature>
<evidence type="ECO:0000256" key="10">
    <source>
        <dbReference type="ARBA" id="ARBA00022786"/>
    </source>
</evidence>
<dbReference type="InterPro" id="IPR016135">
    <property type="entry name" value="UBQ-conjugating_enzyme/RWD"/>
</dbReference>
<dbReference type="Gene3D" id="3.10.110.10">
    <property type="entry name" value="Ubiquitin Conjugating Enzyme"/>
    <property type="match status" value="1"/>
</dbReference>
<evidence type="ECO:0000256" key="5">
    <source>
        <dbReference type="ARBA" id="ARBA00012278"/>
    </source>
</evidence>
<keyword evidence="24" id="KW-1185">Reference proteome</keyword>